<name>A0A5J4TDI0_9EUKA</name>
<reference evidence="1 2" key="1">
    <citation type="submission" date="2019-03" db="EMBL/GenBank/DDBJ databases">
        <title>Single cell metagenomics reveals metabolic interactions within the superorganism composed of flagellate Streblomastix strix and complex community of Bacteroidetes bacteria on its surface.</title>
        <authorList>
            <person name="Treitli S.C."/>
            <person name="Kolisko M."/>
            <person name="Husnik F."/>
            <person name="Keeling P."/>
            <person name="Hampl V."/>
        </authorList>
    </citation>
    <scope>NUCLEOTIDE SEQUENCE [LARGE SCALE GENOMIC DNA]</scope>
    <source>
        <strain evidence="1">ST1C</strain>
    </source>
</reference>
<evidence type="ECO:0000313" key="2">
    <source>
        <dbReference type="Proteomes" id="UP000324800"/>
    </source>
</evidence>
<accession>A0A5J4TDI0</accession>
<organism evidence="1 2">
    <name type="scientific">Streblomastix strix</name>
    <dbReference type="NCBI Taxonomy" id="222440"/>
    <lineage>
        <taxon>Eukaryota</taxon>
        <taxon>Metamonada</taxon>
        <taxon>Preaxostyla</taxon>
        <taxon>Oxymonadida</taxon>
        <taxon>Streblomastigidae</taxon>
        <taxon>Streblomastix</taxon>
    </lineage>
</organism>
<evidence type="ECO:0000313" key="1">
    <source>
        <dbReference type="EMBL" id="KAA6355525.1"/>
    </source>
</evidence>
<gene>
    <name evidence="1" type="ORF">EZS28_048947</name>
</gene>
<sequence>MSSNLGSSWIMAQEHVSSRIASLDDLQRCYRFLARRRRVQLQVLRIQTWIVTHNRKRSANEQKGPCLSRRAAQVVQGPLDITGHIQEGASAGDTVFLLRIQADLLALGHHEEIDTITDITTINATTEMTNFGEKWAKQQEYIGLPSLTRTRQNLESFGGGKQNKTGGDTRICGPLRNQLKYNQMKCHTHMLTAPEQFHLRRAR</sequence>
<protein>
    <submittedName>
        <fullName evidence="1">Uncharacterized protein</fullName>
    </submittedName>
</protein>
<proteinExistence type="predicted"/>
<dbReference type="Proteomes" id="UP000324800">
    <property type="component" value="Unassembled WGS sequence"/>
</dbReference>
<comment type="caution">
    <text evidence="1">The sequence shown here is derived from an EMBL/GenBank/DDBJ whole genome shotgun (WGS) entry which is preliminary data.</text>
</comment>
<dbReference type="AlphaFoldDB" id="A0A5J4TDI0"/>
<dbReference type="EMBL" id="SNRW01034489">
    <property type="protein sequence ID" value="KAA6355525.1"/>
    <property type="molecule type" value="Genomic_DNA"/>
</dbReference>